<evidence type="ECO:0008006" key="5">
    <source>
        <dbReference type="Google" id="ProtNLM"/>
    </source>
</evidence>
<keyword evidence="4" id="KW-1185">Reference proteome</keyword>
<dbReference type="PANTHER" id="PTHR33498:SF1">
    <property type="entry name" value="TRANSPOSASE FOR INSERTION SEQUENCE ELEMENT IS1557"/>
    <property type="match status" value="1"/>
</dbReference>
<gene>
    <name evidence="3" type="ORF">TY91_03415</name>
</gene>
<evidence type="ECO:0000259" key="2">
    <source>
        <dbReference type="Pfam" id="PF14690"/>
    </source>
</evidence>
<evidence type="ECO:0000313" key="3">
    <source>
        <dbReference type="EMBL" id="KZL42724.1"/>
    </source>
</evidence>
<evidence type="ECO:0000313" key="4">
    <source>
        <dbReference type="Proteomes" id="UP000076480"/>
    </source>
</evidence>
<accession>A0A161VK90</accession>
<reference evidence="3 4" key="1">
    <citation type="submission" date="2015-02" db="EMBL/GenBank/DDBJ databases">
        <title>Draft genome sequence of Lactobacillus collinoides CUPV2371 isolated from a natural cider, the first genome sequence of a strain of this species.</title>
        <authorList>
            <person name="Puertas A.I."/>
            <person name="Spano G."/>
            <person name="Capozzi V."/>
            <person name="Lamontanara A."/>
            <person name="Orru L."/>
            <person name="Duenas M.T."/>
        </authorList>
    </citation>
    <scope>NUCLEOTIDE SEQUENCE [LARGE SCALE GENOMIC DNA]</scope>
    <source>
        <strain evidence="3 4">237</strain>
    </source>
</reference>
<feature type="domain" description="Transposase IS204/IS1001/IS1096/IS1165 zinc-finger" evidence="2">
    <location>
        <begin position="46"/>
        <end position="90"/>
    </location>
</feature>
<dbReference type="EMBL" id="JYDC01000020">
    <property type="protein sequence ID" value="KZL42724.1"/>
    <property type="molecule type" value="Genomic_DNA"/>
</dbReference>
<dbReference type="Pfam" id="PF01610">
    <property type="entry name" value="DDE_Tnp_ISL3"/>
    <property type="match status" value="1"/>
</dbReference>
<dbReference type="AlphaFoldDB" id="A0A161VK90"/>
<evidence type="ECO:0000259" key="1">
    <source>
        <dbReference type="Pfam" id="PF01610"/>
    </source>
</evidence>
<dbReference type="InterPro" id="IPR047951">
    <property type="entry name" value="Transpos_ISL3"/>
</dbReference>
<dbReference type="NCBIfam" id="NF033550">
    <property type="entry name" value="transpos_ISL3"/>
    <property type="match status" value="1"/>
</dbReference>
<proteinExistence type="predicted"/>
<dbReference type="PATRIC" id="fig|33960.6.peg.1132"/>
<dbReference type="InterPro" id="IPR029261">
    <property type="entry name" value="Transposase_Znf"/>
</dbReference>
<dbReference type="PANTHER" id="PTHR33498">
    <property type="entry name" value="TRANSPOSASE FOR INSERTION SEQUENCE ELEMENT IS1557"/>
    <property type="match status" value="1"/>
</dbReference>
<protein>
    <recommendedName>
        <fullName evidence="5">Transposase</fullName>
    </recommendedName>
</protein>
<dbReference type="Proteomes" id="UP000076480">
    <property type="component" value="Unassembled WGS sequence"/>
</dbReference>
<dbReference type="Pfam" id="PF14690">
    <property type="entry name" value="Zn_ribbon_ISL3"/>
    <property type="match status" value="1"/>
</dbReference>
<feature type="unsure residue" description="D or N" evidence="3">
    <location>
        <position position="4"/>
    </location>
</feature>
<comment type="caution">
    <text evidence="3">The sequence shown here is derived from an EMBL/GenBank/DDBJ whole genome shotgun (WGS) entry which is preliminary data.</text>
</comment>
<sequence>MSLDNDSILKLVKLTDTNLHVLDIYSEKKRGATCQVIEATLSYPLTHCPHCHSKALIRNGYRLAHAKLPSINGDPIQLLVHKQRYLCHTCGHTCGARSSNLKFNHTLTPGVAQQTIKLAKQSLAGTTIAALTGISNTSAARIINAEVHRPYRLKKLPENLCFDEFRSTGKHMSFICCDADSHRLVVTLPGRLSEEIIDYFESRYSLTERQAVKSVVVDLNAQYCHFIHRLFPNAKTSIDRFHIIQLIGRALDTERLRVLHGIEDHKSRLYKVLKSQWKLLHKDQNELNASKPVFLRGINEFMTQQNAVDLALSADSRLASAYQTYQALLTDIRGHQAKALGRLLNTYQPIHSAMDTAITSFKKNYEAVLNSCRLSYSNGPIEGINRKIKTLKRIGYGFRNLTNFFNRIALIRE</sequence>
<name>A0A161VK90_SECCO</name>
<feature type="domain" description="Transposase IS204/IS1001/IS1096/IS1165 DDE" evidence="1">
    <location>
        <begin position="160"/>
        <end position="408"/>
    </location>
</feature>
<dbReference type="InterPro" id="IPR002560">
    <property type="entry name" value="Transposase_DDE"/>
</dbReference>
<organism evidence="3 4">
    <name type="scientific">Secundilactobacillus collinoides</name>
    <name type="common">Lactobacillus collinoides</name>
    <dbReference type="NCBI Taxonomy" id="33960"/>
    <lineage>
        <taxon>Bacteria</taxon>
        <taxon>Bacillati</taxon>
        <taxon>Bacillota</taxon>
        <taxon>Bacilli</taxon>
        <taxon>Lactobacillales</taxon>
        <taxon>Lactobacillaceae</taxon>
        <taxon>Secundilactobacillus</taxon>
    </lineage>
</organism>